<dbReference type="InterPro" id="IPR036259">
    <property type="entry name" value="MFS_trans_sf"/>
</dbReference>
<keyword evidence="9" id="KW-1185">Reference proteome</keyword>
<protein>
    <submittedName>
        <fullName evidence="8">MFS general substrate transporter</fullName>
    </submittedName>
</protein>
<feature type="transmembrane region" description="Helical" evidence="6">
    <location>
        <begin position="115"/>
        <end position="134"/>
    </location>
</feature>
<comment type="subcellular location">
    <subcellularLocation>
        <location evidence="1">Membrane</location>
        <topology evidence="1">Multi-pass membrane protein</topology>
    </subcellularLocation>
</comment>
<proteinExistence type="predicted"/>
<evidence type="ECO:0000256" key="2">
    <source>
        <dbReference type="ARBA" id="ARBA00022448"/>
    </source>
</evidence>
<keyword evidence="4 6" id="KW-1133">Transmembrane helix</keyword>
<evidence type="ECO:0000256" key="6">
    <source>
        <dbReference type="SAM" id="Phobius"/>
    </source>
</evidence>
<dbReference type="PANTHER" id="PTHR43791">
    <property type="entry name" value="PERMEASE-RELATED"/>
    <property type="match status" value="1"/>
</dbReference>
<feature type="transmembrane region" description="Helical" evidence="6">
    <location>
        <begin position="175"/>
        <end position="196"/>
    </location>
</feature>
<dbReference type="RefSeq" id="XP_033522272.1">
    <property type="nucleotide sequence ID" value="XM_033672965.1"/>
</dbReference>
<dbReference type="InterPro" id="IPR011701">
    <property type="entry name" value="MFS"/>
</dbReference>
<dbReference type="Gene3D" id="1.20.1250.20">
    <property type="entry name" value="MFS general substrate transporter like domains"/>
    <property type="match status" value="2"/>
</dbReference>
<feature type="transmembrane region" description="Helical" evidence="6">
    <location>
        <begin position="347"/>
        <end position="366"/>
    </location>
</feature>
<dbReference type="EMBL" id="ML977509">
    <property type="protein sequence ID" value="KAF2127883.1"/>
    <property type="molecule type" value="Genomic_DNA"/>
</dbReference>
<dbReference type="GO" id="GO:0022857">
    <property type="term" value="F:transmembrane transporter activity"/>
    <property type="evidence" value="ECO:0007669"/>
    <property type="project" value="InterPro"/>
</dbReference>
<dbReference type="FunFam" id="1.20.1250.20:FF:000511">
    <property type="entry name" value="MFS general substrate transporter"/>
    <property type="match status" value="1"/>
</dbReference>
<feature type="transmembrane region" description="Helical" evidence="6">
    <location>
        <begin position="88"/>
        <end position="108"/>
    </location>
</feature>
<feature type="domain" description="Major facilitator superfamily (MFS) profile" evidence="7">
    <location>
        <begin position="44"/>
        <end position="466"/>
    </location>
</feature>
<sequence>MAHNDFEKDPTMMKEDVGSNEDGYVCEFTPEEQKKIIHRIDRRLVLTVGVLYCISLMDRTNLSAASIAGMNAELKLNVLAGGVSRYSVVTLVFFITYILFQPPSTVIIRYLGPRIHLSVIVVAWGSVMIGMGFAKSWTALAALRVILGILEAGFFPSCVYLLSCWYTRYDIGKRYSVFYCLGSLASACAGILAYGLMQLQGTAGYLGWSWIFIVEGILTCVMGIVSYWLLVDFPDKAHMSVGFLNEREARFIINRVNEDRGDARPEPWSTAKFFRGGADIKIWGFALIFFNTTTVTYAIAYFLPIILRGNMGFSIGASQCLVAPPYALAAILMYTTGWLGDKYKTRGIIIVANMVICLIGLPLMGFHKNPNVRYFGVFLTVAGANSNIPAVMSYQANNIRGQWKRAFCSATLVGMGGVGGIAGSLVFRTQDSPAYKPGMYACIACCLFTLLLVSLITLLSWSQNKRADRGEVELEYTGEHDQKGFRYTY</sequence>
<feature type="transmembrane region" description="Helical" evidence="6">
    <location>
        <begin position="282"/>
        <end position="307"/>
    </location>
</feature>
<evidence type="ECO:0000256" key="1">
    <source>
        <dbReference type="ARBA" id="ARBA00004141"/>
    </source>
</evidence>
<dbReference type="InterPro" id="IPR020846">
    <property type="entry name" value="MFS_dom"/>
</dbReference>
<feature type="transmembrane region" description="Helical" evidence="6">
    <location>
        <begin position="208"/>
        <end position="230"/>
    </location>
</feature>
<evidence type="ECO:0000256" key="5">
    <source>
        <dbReference type="ARBA" id="ARBA00023136"/>
    </source>
</evidence>
<feature type="transmembrane region" description="Helical" evidence="6">
    <location>
        <begin position="372"/>
        <end position="394"/>
    </location>
</feature>
<reference evidence="8" key="1">
    <citation type="journal article" date="2020" name="Stud. Mycol.">
        <title>101 Dothideomycetes genomes: a test case for predicting lifestyles and emergence of pathogens.</title>
        <authorList>
            <person name="Haridas S."/>
            <person name="Albert R."/>
            <person name="Binder M."/>
            <person name="Bloem J."/>
            <person name="Labutti K."/>
            <person name="Salamov A."/>
            <person name="Andreopoulos B."/>
            <person name="Baker S."/>
            <person name="Barry K."/>
            <person name="Bills G."/>
            <person name="Bluhm B."/>
            <person name="Cannon C."/>
            <person name="Castanera R."/>
            <person name="Culley D."/>
            <person name="Daum C."/>
            <person name="Ezra D."/>
            <person name="Gonzalez J."/>
            <person name="Henrissat B."/>
            <person name="Kuo A."/>
            <person name="Liang C."/>
            <person name="Lipzen A."/>
            <person name="Lutzoni F."/>
            <person name="Magnuson J."/>
            <person name="Mondo S."/>
            <person name="Nolan M."/>
            <person name="Ohm R."/>
            <person name="Pangilinan J."/>
            <person name="Park H.-J."/>
            <person name="Ramirez L."/>
            <person name="Alfaro M."/>
            <person name="Sun H."/>
            <person name="Tritt A."/>
            <person name="Yoshinaga Y."/>
            <person name="Zwiers L.-H."/>
            <person name="Turgeon B."/>
            <person name="Goodwin S."/>
            <person name="Spatafora J."/>
            <person name="Crous P."/>
            <person name="Grigoriev I."/>
        </authorList>
    </citation>
    <scope>NUCLEOTIDE SEQUENCE</scope>
    <source>
        <strain evidence="8">CBS 119687</strain>
    </source>
</reference>
<organism evidence="8 9">
    <name type="scientific">Dothidotthia symphoricarpi CBS 119687</name>
    <dbReference type="NCBI Taxonomy" id="1392245"/>
    <lineage>
        <taxon>Eukaryota</taxon>
        <taxon>Fungi</taxon>
        <taxon>Dikarya</taxon>
        <taxon>Ascomycota</taxon>
        <taxon>Pezizomycotina</taxon>
        <taxon>Dothideomycetes</taxon>
        <taxon>Pleosporomycetidae</taxon>
        <taxon>Pleosporales</taxon>
        <taxon>Dothidotthiaceae</taxon>
        <taxon>Dothidotthia</taxon>
    </lineage>
</organism>
<feature type="transmembrane region" description="Helical" evidence="6">
    <location>
        <begin position="44"/>
        <end position="68"/>
    </location>
</feature>
<dbReference type="AlphaFoldDB" id="A0A6A6A9K9"/>
<dbReference type="OrthoDB" id="3639251at2759"/>
<feature type="transmembrane region" description="Helical" evidence="6">
    <location>
        <begin position="406"/>
        <end position="426"/>
    </location>
</feature>
<dbReference type="PANTHER" id="PTHR43791:SF47">
    <property type="entry name" value="MAJOR FACILITATOR SUPERFAMILY (MFS) PROFILE DOMAIN-CONTAINING PROTEIN-RELATED"/>
    <property type="match status" value="1"/>
</dbReference>
<dbReference type="GeneID" id="54413397"/>
<keyword evidence="5 6" id="KW-0472">Membrane</keyword>
<name>A0A6A6A9K9_9PLEO</name>
<dbReference type="GO" id="GO:0016020">
    <property type="term" value="C:membrane"/>
    <property type="evidence" value="ECO:0007669"/>
    <property type="project" value="UniProtKB-SubCell"/>
</dbReference>
<evidence type="ECO:0000259" key="7">
    <source>
        <dbReference type="PROSITE" id="PS50850"/>
    </source>
</evidence>
<evidence type="ECO:0000313" key="9">
    <source>
        <dbReference type="Proteomes" id="UP000799771"/>
    </source>
</evidence>
<keyword evidence="3 6" id="KW-0812">Transmembrane</keyword>
<keyword evidence="2" id="KW-0813">Transport</keyword>
<evidence type="ECO:0000313" key="8">
    <source>
        <dbReference type="EMBL" id="KAF2127883.1"/>
    </source>
</evidence>
<feature type="transmembrane region" description="Helical" evidence="6">
    <location>
        <begin position="313"/>
        <end position="335"/>
    </location>
</feature>
<evidence type="ECO:0000256" key="4">
    <source>
        <dbReference type="ARBA" id="ARBA00022989"/>
    </source>
</evidence>
<dbReference type="SUPFAM" id="SSF103473">
    <property type="entry name" value="MFS general substrate transporter"/>
    <property type="match status" value="1"/>
</dbReference>
<evidence type="ECO:0000256" key="3">
    <source>
        <dbReference type="ARBA" id="ARBA00022692"/>
    </source>
</evidence>
<dbReference type="FunFam" id="1.20.1250.20:FF:000409">
    <property type="entry name" value="MFS general substrate transporter"/>
    <property type="match status" value="1"/>
</dbReference>
<dbReference type="PROSITE" id="PS50850">
    <property type="entry name" value="MFS"/>
    <property type="match status" value="1"/>
</dbReference>
<dbReference type="Proteomes" id="UP000799771">
    <property type="component" value="Unassembled WGS sequence"/>
</dbReference>
<accession>A0A6A6A9K9</accession>
<gene>
    <name evidence="8" type="ORF">P153DRAFT_432326</name>
</gene>
<dbReference type="Pfam" id="PF07690">
    <property type="entry name" value="MFS_1"/>
    <property type="match status" value="1"/>
</dbReference>
<feature type="transmembrane region" description="Helical" evidence="6">
    <location>
        <begin position="438"/>
        <end position="459"/>
    </location>
</feature>
<feature type="transmembrane region" description="Helical" evidence="6">
    <location>
        <begin position="140"/>
        <end position="163"/>
    </location>
</feature>